<dbReference type="GO" id="GO:0090313">
    <property type="term" value="P:regulation of protein targeting to membrane"/>
    <property type="evidence" value="ECO:0007669"/>
    <property type="project" value="TreeGrafter"/>
</dbReference>
<dbReference type="EMBL" id="CP015124">
    <property type="protein sequence ID" value="ANP38259.1"/>
    <property type="molecule type" value="Genomic_DNA"/>
</dbReference>
<dbReference type="PANTHER" id="PTHR30441:SF4">
    <property type="entry name" value="PROTEIN ASMA"/>
    <property type="match status" value="1"/>
</dbReference>
<dbReference type="OrthoDB" id="5439561at2"/>
<dbReference type="RefSeq" id="WP_065272944.1">
    <property type="nucleotide sequence ID" value="NZ_CP015124.1"/>
</dbReference>
<gene>
    <name evidence="2" type="primary">asmA</name>
    <name evidence="2" type="ORF">JL2886_03380</name>
    <name evidence="3" type="ORF">PXK24_11790</name>
</gene>
<dbReference type="InterPro" id="IPR007844">
    <property type="entry name" value="AsmA"/>
</dbReference>
<evidence type="ECO:0000313" key="4">
    <source>
        <dbReference type="Proteomes" id="UP000092565"/>
    </source>
</evidence>
<evidence type="ECO:0000313" key="2">
    <source>
        <dbReference type="EMBL" id="ANP38259.1"/>
    </source>
</evidence>
<accession>A0A1B0ZVT7</accession>
<organism evidence="2 4">
    <name type="scientific">Phaeobacter gallaeciensis</name>
    <dbReference type="NCBI Taxonomy" id="60890"/>
    <lineage>
        <taxon>Bacteria</taxon>
        <taxon>Pseudomonadati</taxon>
        <taxon>Pseudomonadota</taxon>
        <taxon>Alphaproteobacteria</taxon>
        <taxon>Rhodobacterales</taxon>
        <taxon>Roseobacteraceae</taxon>
        <taxon>Phaeobacter</taxon>
    </lineage>
</organism>
<dbReference type="PATRIC" id="fig|60890.4.peg.3294"/>
<reference evidence="2 4" key="1">
    <citation type="submission" date="2016-04" db="EMBL/GenBank/DDBJ databases">
        <authorList>
            <person name="Evans L.H."/>
            <person name="Alamgir A."/>
            <person name="Owens N."/>
            <person name="Weber N.D."/>
            <person name="Virtaneva K."/>
            <person name="Barbian K."/>
            <person name="Babar A."/>
            <person name="Rosenke K."/>
        </authorList>
    </citation>
    <scope>NUCLEOTIDE SEQUENCE [LARGE SCALE GENOMIC DNA]</scope>
    <source>
        <strain evidence="2 4">JL2886</strain>
    </source>
</reference>
<dbReference type="Pfam" id="PF05170">
    <property type="entry name" value="AsmA"/>
    <property type="match status" value="2"/>
</dbReference>
<evidence type="ECO:0000259" key="1">
    <source>
        <dbReference type="Pfam" id="PF05170"/>
    </source>
</evidence>
<dbReference type="Proteomes" id="UP000092565">
    <property type="component" value="Chromosome"/>
</dbReference>
<keyword evidence="4" id="KW-1185">Reference proteome</keyword>
<proteinExistence type="predicted"/>
<feature type="domain" description="AsmA" evidence="1">
    <location>
        <begin position="349"/>
        <end position="525"/>
    </location>
</feature>
<dbReference type="GO" id="GO:0005886">
    <property type="term" value="C:plasma membrane"/>
    <property type="evidence" value="ECO:0007669"/>
    <property type="project" value="TreeGrafter"/>
</dbReference>
<dbReference type="EMBL" id="JARCJK010000005">
    <property type="protein sequence ID" value="MDE4166376.1"/>
    <property type="molecule type" value="Genomic_DNA"/>
</dbReference>
<dbReference type="InterPro" id="IPR052894">
    <property type="entry name" value="AsmA-related"/>
</dbReference>
<evidence type="ECO:0000313" key="5">
    <source>
        <dbReference type="Proteomes" id="UP001218364"/>
    </source>
</evidence>
<sequence>MRLIIRVLSAILLTLAVLIGLVFMLPGEKIAALAAQQLEAQTGRKLEFQGEVGFSLWPVLGVRTEGVTLSNADWAGPEPMLRAARMSIGIAPADLLRGKVRVTEVTALLPHLNLSTRADGTGNWVMSREGTPGADADATPQEGSDLAVQIEKLTLTGASLRYAPHGGTPVEMKAIDLALSWPDPGGTVDMEMTLRPVEAPVQVKAEIGTFSEFLTGRVSSVGGTVSGPGGVLMFDGRAGIDGAGSGRVTLKTTDSAGFIAALGGGEVSLPKGLGQAAVVGADATYTPDGRLALRDLSLDLDGNTLQGAADLVMADVPEVTAQLSAGALSFPGLDSPVESSGSGAGSAPDGWPKEQIDASALSAFNGTAVLTFQSLSAAGYNLGESKLTFTLDRARAVLKAQPATMFGGQVTGQVVANNRNGLSVGGKLSFNDIQLEQALGQTAGYDRLHGAALGEIEYLGVGNSVDAIMRSLSGKGWLEAGKGFFTGFDLEDLMRSGSGNGGSTVFEQLTGSYTIANGNLQNNDLLVIIKGLRAEGAGRIGLGARDLDYRFTPTLQGADGGAGLSIPVAITGPWSAPKIRPDLKSALQPQIDEIEQEAKDRVREKLSEELETEIAPEQDLNEVIKDRIEQEAKDQLLRLLQGN</sequence>
<evidence type="ECO:0000313" key="3">
    <source>
        <dbReference type="EMBL" id="MDE4166376.1"/>
    </source>
</evidence>
<reference evidence="3 5" key="2">
    <citation type="submission" date="2023-02" db="EMBL/GenBank/DDBJ databases">
        <title>Population genomics of bacteria associated with diatom.</title>
        <authorList>
            <person name="Xie J."/>
            <person name="Wang H."/>
        </authorList>
    </citation>
    <scope>NUCLEOTIDE SEQUENCE [LARGE SCALE GENOMIC DNA]</scope>
    <source>
        <strain evidence="3 5">PT47_8</strain>
    </source>
</reference>
<dbReference type="AlphaFoldDB" id="A0A1B0ZVT7"/>
<dbReference type="Proteomes" id="UP001218364">
    <property type="component" value="Unassembled WGS sequence"/>
</dbReference>
<dbReference type="PANTHER" id="PTHR30441">
    <property type="entry name" value="DUF748 DOMAIN-CONTAINING PROTEIN"/>
    <property type="match status" value="1"/>
</dbReference>
<protein>
    <submittedName>
        <fullName evidence="3">AsmA family protein</fullName>
    </submittedName>
    <submittedName>
        <fullName evidence="2">Cell envelope biogenesis protein AsmA</fullName>
    </submittedName>
</protein>
<feature type="domain" description="AsmA" evidence="1">
    <location>
        <begin position="7"/>
        <end position="162"/>
    </location>
</feature>
<name>A0A1B0ZVT7_9RHOB</name>